<dbReference type="InterPro" id="IPR049360">
    <property type="entry name" value="T6SS_TssR-like_VWA"/>
</dbReference>
<evidence type="ECO:0000259" key="2">
    <source>
        <dbReference type="Pfam" id="PF20780"/>
    </source>
</evidence>
<sequence length="741" mass="83196">MYHLPKRSSSPKVVYIAQSGVKGYEHAFGGLVLSEPPLGTACFVLREKRGYSELVEANAKLIGKPSGLWSFLYGSKKHFKDIKGVNYLGWVSKKNLLVYNHSYVNPETLRPLRYAVGISKLAQLYELKSYLRGDSLQVYSDPYLKERQKKTALTIGELVYAYKQDESGKSILISDCSSLQDSKRKVLGWIPSGMLAEVGQGAVYRFQEGDNLSLIGVEGVSALYADQLDTLTIKQENLNTNTVFLRDRGCRDKLVTDSLQGILQLSEGFSDLVFPLSVWDKASNRFLNIEGGEISMQDVARIRRGSQRFSCHVVFFESDWSRLRPVLSSFQRLALIAPEYKQCLFSASVIGSQGIRHLAPSTDMASWLDFLLSGKGAKVQTRTGGFSAAMDELMKAIPNDNFAGNLLFIFGSKQALNLSNQQIQGLARRSIIPVFLQTSGEASDDGQDFLLNAKELLNSYIIAYDKYVSSYLVDAGLKRPYLFGDYGSEEKVYLLDAPESSLVMGGIAYPSAGSILSGRPVEICLDTLQRQFDARSKLLLESLGKYETKLGILRSKPNPVLAKLHARDSLMETPLSGIDRNAASDTYYTSLWLSDSVSKNLQSGYLLREEEVQSLLQNYERLLPEFTDSLRKEELSYLRRIYKEEAHRLKQALAQQLLPKHYKLSHLFELCTGVRPSKELFFTLEPRELCLKTPQLSELNTGYHKLLAKRKDLEATYRDGKLEIVHQGGASYYFIPQILLP</sequence>
<dbReference type="EMBL" id="JABZQH010000018">
    <property type="protein sequence ID" value="MBF1351687.1"/>
    <property type="molecule type" value="Genomic_DNA"/>
</dbReference>
<accession>A0A930EDX9</accession>
<reference evidence="4" key="1">
    <citation type="submission" date="2020-04" db="EMBL/GenBank/DDBJ databases">
        <title>Deep metagenomics examines the oral microbiome during advanced dental caries in children, revealing novel taxa and co-occurrences with host molecules.</title>
        <authorList>
            <person name="Baker J.L."/>
            <person name="Morton J.T."/>
            <person name="Dinis M."/>
            <person name="Alvarez R."/>
            <person name="Tran N.C."/>
            <person name="Knight R."/>
            <person name="Edlund A."/>
        </authorList>
    </citation>
    <scope>NUCLEOTIDE SEQUENCE</scope>
    <source>
        <strain evidence="4">JCVI_24_bin.8</strain>
    </source>
</reference>
<protein>
    <submittedName>
        <fullName evidence="4">Uncharacterized protein</fullName>
    </submittedName>
</protein>
<dbReference type="Pfam" id="PF17643">
    <property type="entry name" value="TssR"/>
    <property type="match status" value="1"/>
</dbReference>
<dbReference type="InterPro" id="IPR049359">
    <property type="entry name" value="T6SS_TssR-like_dom_2"/>
</dbReference>
<feature type="domain" description="Type VI secretion system TssR-like N-terminal barrel" evidence="1">
    <location>
        <begin position="7"/>
        <end position="97"/>
    </location>
</feature>
<dbReference type="Pfam" id="PF20782">
    <property type="entry name" value="TssR_VWA"/>
    <property type="match status" value="1"/>
</dbReference>
<dbReference type="AlphaFoldDB" id="A0A930EDX9"/>
<evidence type="ECO:0000259" key="1">
    <source>
        <dbReference type="Pfam" id="PF17643"/>
    </source>
</evidence>
<gene>
    <name evidence="4" type="ORF">HXM71_01015</name>
</gene>
<evidence type="ECO:0000313" key="4">
    <source>
        <dbReference type="EMBL" id="MBF1351687.1"/>
    </source>
</evidence>
<feature type="domain" description="Type VI secretion system TssR-like second" evidence="2">
    <location>
        <begin position="118"/>
        <end position="195"/>
    </location>
</feature>
<feature type="domain" description="Type VI secretion system TssR-like VWA" evidence="3">
    <location>
        <begin position="271"/>
        <end position="546"/>
    </location>
</feature>
<evidence type="ECO:0000313" key="5">
    <source>
        <dbReference type="Proteomes" id="UP000722050"/>
    </source>
</evidence>
<dbReference type="InterPro" id="IPR040530">
    <property type="entry name" value="T6SS_TssR-like_N"/>
</dbReference>
<evidence type="ECO:0000259" key="3">
    <source>
        <dbReference type="Pfam" id="PF20782"/>
    </source>
</evidence>
<proteinExistence type="predicted"/>
<dbReference type="Proteomes" id="UP000722050">
    <property type="component" value="Unassembled WGS sequence"/>
</dbReference>
<dbReference type="Pfam" id="PF20780">
    <property type="entry name" value="TssR_M"/>
    <property type="match status" value="1"/>
</dbReference>
<name>A0A930EDX9_9FIRM</name>
<comment type="caution">
    <text evidence="4">The sequence shown here is derived from an EMBL/GenBank/DDBJ whole genome shotgun (WGS) entry which is preliminary data.</text>
</comment>
<organism evidence="4 5">
    <name type="scientific">Mogibacterium diversum</name>
    <dbReference type="NCBI Taxonomy" id="114527"/>
    <lineage>
        <taxon>Bacteria</taxon>
        <taxon>Bacillati</taxon>
        <taxon>Bacillota</taxon>
        <taxon>Clostridia</taxon>
        <taxon>Peptostreptococcales</taxon>
        <taxon>Anaerovoracaceae</taxon>
        <taxon>Mogibacterium</taxon>
    </lineage>
</organism>